<dbReference type="AlphaFoldDB" id="A0AA48KGF8"/>
<dbReference type="KEGG" id="msea:METESE_23510"/>
<dbReference type="GO" id="GO:0051536">
    <property type="term" value="F:iron-sulfur cluster binding"/>
    <property type="evidence" value="ECO:0007669"/>
    <property type="project" value="UniProtKB-KW"/>
</dbReference>
<dbReference type="Proteomes" id="UP001228113">
    <property type="component" value="Chromosome"/>
</dbReference>
<keyword evidence="3" id="KW-0411">Iron-sulfur</keyword>
<dbReference type="InterPro" id="IPR001030">
    <property type="entry name" value="Acoase/IPM_deHydtase_lsu_aba"/>
</dbReference>
<organism evidence="7 8">
    <name type="scientific">Mesoterricola sediminis</name>
    <dbReference type="NCBI Taxonomy" id="2927980"/>
    <lineage>
        <taxon>Bacteria</taxon>
        <taxon>Pseudomonadati</taxon>
        <taxon>Acidobacteriota</taxon>
        <taxon>Holophagae</taxon>
        <taxon>Holophagales</taxon>
        <taxon>Holophagaceae</taxon>
        <taxon>Mesoterricola</taxon>
    </lineage>
</organism>
<dbReference type="EMBL" id="AP027081">
    <property type="protein sequence ID" value="BDU77393.1"/>
    <property type="molecule type" value="Genomic_DNA"/>
</dbReference>
<dbReference type="Gene3D" id="3.20.19.10">
    <property type="entry name" value="Aconitase, domain 4"/>
    <property type="match status" value="1"/>
</dbReference>
<evidence type="ECO:0000313" key="8">
    <source>
        <dbReference type="Proteomes" id="UP001228113"/>
    </source>
</evidence>
<dbReference type="GO" id="GO:0046872">
    <property type="term" value="F:metal ion binding"/>
    <property type="evidence" value="ECO:0007669"/>
    <property type="project" value="UniProtKB-KW"/>
</dbReference>
<evidence type="ECO:0000256" key="3">
    <source>
        <dbReference type="ARBA" id="ARBA00023014"/>
    </source>
</evidence>
<dbReference type="Pfam" id="PF00330">
    <property type="entry name" value="Aconitase"/>
    <property type="match status" value="1"/>
</dbReference>
<name>A0AA48KGF8_9BACT</name>
<dbReference type="SUPFAM" id="SSF53732">
    <property type="entry name" value="Aconitase iron-sulfur domain"/>
    <property type="match status" value="1"/>
</dbReference>
<dbReference type="InterPro" id="IPR015928">
    <property type="entry name" value="Aconitase/3IPM_dehydase_swvl"/>
</dbReference>
<keyword evidence="2" id="KW-0408">Iron</keyword>
<dbReference type="PANTHER" id="PTHR43822:SF2">
    <property type="entry name" value="HOMOACONITASE, MITOCHONDRIAL"/>
    <property type="match status" value="1"/>
</dbReference>
<dbReference type="InterPro" id="IPR036008">
    <property type="entry name" value="Aconitase_4Fe-4S_dom"/>
</dbReference>
<dbReference type="Pfam" id="PF00694">
    <property type="entry name" value="Aconitase_C"/>
    <property type="match status" value="1"/>
</dbReference>
<dbReference type="InterPro" id="IPR000573">
    <property type="entry name" value="AconitaseA/IPMdHydase_ssu_swvl"/>
</dbReference>
<evidence type="ECO:0000256" key="2">
    <source>
        <dbReference type="ARBA" id="ARBA00023004"/>
    </source>
</evidence>
<evidence type="ECO:0008006" key="9">
    <source>
        <dbReference type="Google" id="ProtNLM"/>
    </source>
</evidence>
<dbReference type="PANTHER" id="PTHR43822">
    <property type="entry name" value="HOMOACONITASE, MITOCHONDRIAL-RELATED"/>
    <property type="match status" value="1"/>
</dbReference>
<dbReference type="SUPFAM" id="SSF52016">
    <property type="entry name" value="LeuD/IlvD-like"/>
    <property type="match status" value="1"/>
</dbReference>
<dbReference type="InterPro" id="IPR015931">
    <property type="entry name" value="Acnase/IPM_dHydase_lsu_aba_1/3"/>
</dbReference>
<dbReference type="InterPro" id="IPR050067">
    <property type="entry name" value="IPM_dehydratase_rel_enz"/>
</dbReference>
<reference evidence="7" key="1">
    <citation type="journal article" date="2023" name="Int. J. Syst. Evol. Microbiol.">
        <title>Mesoterricola silvestris gen. nov., sp. nov., Mesoterricola sediminis sp. nov., Geothrix oryzae sp. nov., Geothrix edaphica sp. nov., Geothrix rubra sp. nov., and Geothrix limicola sp. nov., six novel members of Acidobacteriota isolated from soils.</title>
        <authorList>
            <person name="Itoh H."/>
            <person name="Sugisawa Y."/>
            <person name="Mise K."/>
            <person name="Xu Z."/>
            <person name="Kuniyasu M."/>
            <person name="Ushijima N."/>
            <person name="Kawano K."/>
            <person name="Kobayashi E."/>
            <person name="Shiratori Y."/>
            <person name="Masuda Y."/>
            <person name="Senoo K."/>
        </authorList>
    </citation>
    <scope>NUCLEOTIDE SEQUENCE</scope>
    <source>
        <strain evidence="7">W786</strain>
    </source>
</reference>
<proteinExistence type="predicted"/>
<evidence type="ECO:0000256" key="1">
    <source>
        <dbReference type="ARBA" id="ARBA00022723"/>
    </source>
</evidence>
<evidence type="ECO:0000259" key="5">
    <source>
        <dbReference type="Pfam" id="PF00330"/>
    </source>
</evidence>
<keyword evidence="8" id="KW-1185">Reference proteome</keyword>
<keyword evidence="4" id="KW-0456">Lyase</keyword>
<protein>
    <recommendedName>
        <fullName evidence="9">Aconitate hydratase</fullName>
    </recommendedName>
</protein>
<dbReference type="GO" id="GO:0170038">
    <property type="term" value="P:proteinogenic amino acid biosynthetic process"/>
    <property type="evidence" value="ECO:0007669"/>
    <property type="project" value="UniProtKB-ARBA"/>
</dbReference>
<keyword evidence="1" id="KW-0479">Metal-binding</keyword>
<feature type="domain" description="Aconitase/3-isopropylmalate dehydratase large subunit alpha/beta/alpha" evidence="5">
    <location>
        <begin position="262"/>
        <end position="641"/>
    </location>
</feature>
<feature type="domain" description="Aconitase A/isopropylmalate dehydratase small subunit swivel" evidence="6">
    <location>
        <begin position="88"/>
        <end position="136"/>
    </location>
</feature>
<sequence>MKGDSVKVDGRVLLLSEDPARLRSQFQGEDLRVGVTALRDYVTVDEIAPGWVCFYFGQRLGDFAYLGCLCGGTFPMHEGFIKRGGFQVVVSGKRHGGGGPREAAPYAERAAGIRLVIAESFDPAYRQQCHALGLLTSTDMGLVERIRQGEDLPMDLFTRGLDALTAEIVRAGGIFEYTQARLREEARLPEVSRAPRPMTYGEKLLARAARHGFGYDACGLEAVAPGDGILVKADWRFSHETVTPLAVAMVKDRLGEGVPFEDTHSILAFRDHLTFLGRFYTQDQGQPGIADAARRIKRMQEEFCAANGIRLHGEDAETGCEGICHVLMAERYALPGQVIVGTDSHTSHSGALGALAFGVGAADIACAWVTGDVRVTVPPSVLVKLKGRLGPGVFAKDLVLHLLTLPFFRDGHVKGRIIEYEGEALAGLGTDERATLTNMAADSGAFAGIIAPDAETVRYVEERRGRRIGLVPWMRSDPGAVYEGELEVDCSAVTPMLASPGFAGNGLPLAALDRQVDVDIAYVGSCTGAKREDLERVYEVVSWGLARGMTVPLRVQFFIQLGSEDVRAHAEAQGWLRAFDEAGARILDPGCGACINAGPGVSTRPDQVTISAINRNNPGRSGPGQVWLASPATVAASALKGYICGADTLMGTP</sequence>
<dbReference type="Gene3D" id="3.30.499.10">
    <property type="entry name" value="Aconitase, domain 3"/>
    <property type="match status" value="2"/>
</dbReference>
<dbReference type="GO" id="GO:0016829">
    <property type="term" value="F:lyase activity"/>
    <property type="evidence" value="ECO:0007669"/>
    <property type="project" value="UniProtKB-KW"/>
</dbReference>
<evidence type="ECO:0000256" key="4">
    <source>
        <dbReference type="ARBA" id="ARBA00023239"/>
    </source>
</evidence>
<evidence type="ECO:0000313" key="7">
    <source>
        <dbReference type="EMBL" id="BDU77393.1"/>
    </source>
</evidence>
<gene>
    <name evidence="7" type="ORF">METESE_23510</name>
</gene>
<evidence type="ECO:0000259" key="6">
    <source>
        <dbReference type="Pfam" id="PF00694"/>
    </source>
</evidence>
<dbReference type="GO" id="GO:0170034">
    <property type="term" value="P:L-amino acid biosynthetic process"/>
    <property type="evidence" value="ECO:0007669"/>
    <property type="project" value="UniProtKB-ARBA"/>
</dbReference>
<accession>A0AA48KGF8</accession>